<dbReference type="PANTHER" id="PTHR43347">
    <property type="entry name" value="ACYL-COA SYNTHETASE"/>
    <property type="match status" value="1"/>
</dbReference>
<evidence type="ECO:0000313" key="2">
    <source>
        <dbReference type="EMBL" id="KAL3811893.1"/>
    </source>
</evidence>
<name>A0ABD3RFX1_9STRA</name>
<dbReference type="EMBL" id="JALLPB020000229">
    <property type="protein sequence ID" value="KAL3811893.1"/>
    <property type="molecule type" value="Genomic_DNA"/>
</dbReference>
<dbReference type="AlphaFoldDB" id="A0ABD3RFX1"/>
<dbReference type="InterPro" id="IPR045851">
    <property type="entry name" value="AMP-bd_C_sf"/>
</dbReference>
<evidence type="ECO:0000313" key="3">
    <source>
        <dbReference type="Proteomes" id="UP001530377"/>
    </source>
</evidence>
<evidence type="ECO:0000259" key="1">
    <source>
        <dbReference type="Pfam" id="PF13193"/>
    </source>
</evidence>
<organism evidence="2 3">
    <name type="scientific">Cyclostephanos tholiformis</name>
    <dbReference type="NCBI Taxonomy" id="382380"/>
    <lineage>
        <taxon>Eukaryota</taxon>
        <taxon>Sar</taxon>
        <taxon>Stramenopiles</taxon>
        <taxon>Ochrophyta</taxon>
        <taxon>Bacillariophyta</taxon>
        <taxon>Coscinodiscophyceae</taxon>
        <taxon>Thalassiosirophycidae</taxon>
        <taxon>Stephanodiscales</taxon>
        <taxon>Stephanodiscaceae</taxon>
        <taxon>Cyclostephanos</taxon>
    </lineage>
</organism>
<keyword evidence="3" id="KW-1185">Reference proteome</keyword>
<sequence>MTNYLTTFPGFYETKDMRMIDDDGYISIMARTDDVICTAGYRLSTGAMEEILLKHSCVTDCAVFGVKDKLKGEVPIGLVVVTEEKEGLINELVTSKLAIVKALPKTRSGKTLRGTMRKIANGEDYTVTPTIEDATVLTDLTQVILMLLE</sequence>
<dbReference type="Proteomes" id="UP001530377">
    <property type="component" value="Unassembled WGS sequence"/>
</dbReference>
<reference evidence="2 3" key="1">
    <citation type="submission" date="2024-10" db="EMBL/GenBank/DDBJ databases">
        <title>Updated reference genomes for cyclostephanoid diatoms.</title>
        <authorList>
            <person name="Roberts W.R."/>
            <person name="Alverson A.J."/>
        </authorList>
    </citation>
    <scope>NUCLEOTIDE SEQUENCE [LARGE SCALE GENOMIC DNA]</scope>
    <source>
        <strain evidence="2 3">AJA228-03</strain>
    </source>
</reference>
<dbReference type="Gene3D" id="3.30.300.30">
    <property type="match status" value="1"/>
</dbReference>
<proteinExistence type="predicted"/>
<dbReference type="Pfam" id="PF13193">
    <property type="entry name" value="AMP-binding_C"/>
    <property type="match status" value="1"/>
</dbReference>
<comment type="caution">
    <text evidence="2">The sequence shown here is derived from an EMBL/GenBank/DDBJ whole genome shotgun (WGS) entry which is preliminary data.</text>
</comment>
<dbReference type="SUPFAM" id="SSF56801">
    <property type="entry name" value="Acetyl-CoA synthetase-like"/>
    <property type="match status" value="1"/>
</dbReference>
<feature type="domain" description="AMP-binding enzyme C-terminal" evidence="1">
    <location>
        <begin position="48"/>
        <end position="110"/>
    </location>
</feature>
<protein>
    <recommendedName>
        <fullName evidence="1">AMP-binding enzyme C-terminal domain-containing protein</fullName>
    </recommendedName>
</protein>
<accession>A0ABD3RFX1</accession>
<gene>
    <name evidence="2" type="ORF">ACHAXA_005559</name>
</gene>
<dbReference type="PANTHER" id="PTHR43347:SF3">
    <property type="entry name" value="ACYL-COA SYNTHETASE SHORT-CHAIN FAMILY MEMBER 3, MITOCHONDRIAL"/>
    <property type="match status" value="1"/>
</dbReference>
<dbReference type="InterPro" id="IPR025110">
    <property type="entry name" value="AMP-bd_C"/>
</dbReference>